<keyword evidence="3" id="KW-1185">Reference proteome</keyword>
<gene>
    <name evidence="2" type="ORF">GCM10007420_02260</name>
</gene>
<dbReference type="Proteomes" id="UP000648722">
    <property type="component" value="Unassembled WGS sequence"/>
</dbReference>
<evidence type="ECO:0000313" key="2">
    <source>
        <dbReference type="EMBL" id="GGG90651.1"/>
    </source>
</evidence>
<evidence type="ECO:0008006" key="4">
    <source>
        <dbReference type="Google" id="ProtNLM"/>
    </source>
</evidence>
<comment type="caution">
    <text evidence="2">The sequence shown here is derived from an EMBL/GenBank/DDBJ whole genome shotgun (WGS) entry which is preliminary data.</text>
</comment>
<feature type="region of interest" description="Disordered" evidence="1">
    <location>
        <begin position="31"/>
        <end position="72"/>
    </location>
</feature>
<sequence length="72" mass="7659">MPKGPNGERRPADTNACAVMVAKIATGEVEDTRTAKRGSAGGRARAEGLSAAKRREIAKRASEARWRADHAN</sequence>
<proteinExistence type="predicted"/>
<feature type="compositionally biased region" description="Basic and acidic residues" evidence="1">
    <location>
        <begin position="53"/>
        <end position="72"/>
    </location>
</feature>
<organism evidence="2 3">
    <name type="scientific">Glycocaulis albus</name>
    <dbReference type="NCBI Taxonomy" id="1382801"/>
    <lineage>
        <taxon>Bacteria</taxon>
        <taxon>Pseudomonadati</taxon>
        <taxon>Pseudomonadota</taxon>
        <taxon>Alphaproteobacteria</taxon>
        <taxon>Maricaulales</taxon>
        <taxon>Maricaulaceae</taxon>
        <taxon>Glycocaulis</taxon>
    </lineage>
</organism>
<reference evidence="3" key="1">
    <citation type="journal article" date="2019" name="Int. J. Syst. Evol. Microbiol.">
        <title>The Global Catalogue of Microorganisms (GCM) 10K type strain sequencing project: providing services to taxonomists for standard genome sequencing and annotation.</title>
        <authorList>
            <consortium name="The Broad Institute Genomics Platform"/>
            <consortium name="The Broad Institute Genome Sequencing Center for Infectious Disease"/>
            <person name="Wu L."/>
            <person name="Ma J."/>
        </authorList>
    </citation>
    <scope>NUCLEOTIDE SEQUENCE [LARGE SCALE GENOMIC DNA]</scope>
    <source>
        <strain evidence="3">CGMCC 1.12766</strain>
    </source>
</reference>
<evidence type="ECO:0000256" key="1">
    <source>
        <dbReference type="SAM" id="MobiDB-lite"/>
    </source>
</evidence>
<name>A0ABQ1XFK2_9PROT</name>
<evidence type="ECO:0000313" key="3">
    <source>
        <dbReference type="Proteomes" id="UP000648722"/>
    </source>
</evidence>
<accession>A0ABQ1XFK2</accession>
<protein>
    <recommendedName>
        <fullName evidence="4">RNA-binding protein</fullName>
    </recommendedName>
</protein>
<dbReference type="EMBL" id="BMFS01000001">
    <property type="protein sequence ID" value="GGG90651.1"/>
    <property type="molecule type" value="Genomic_DNA"/>
</dbReference>